<keyword evidence="2" id="KW-1185">Reference proteome</keyword>
<gene>
    <name evidence="1" type="ORF">L6452_27049</name>
</gene>
<proteinExistence type="predicted"/>
<reference evidence="2" key="1">
    <citation type="journal article" date="2022" name="Mol. Ecol. Resour.">
        <title>The genomes of chicory, endive, great burdock and yacon provide insights into Asteraceae palaeo-polyploidization history and plant inulin production.</title>
        <authorList>
            <person name="Fan W."/>
            <person name="Wang S."/>
            <person name="Wang H."/>
            <person name="Wang A."/>
            <person name="Jiang F."/>
            <person name="Liu H."/>
            <person name="Zhao H."/>
            <person name="Xu D."/>
            <person name="Zhang Y."/>
        </authorList>
    </citation>
    <scope>NUCLEOTIDE SEQUENCE [LARGE SCALE GENOMIC DNA]</scope>
    <source>
        <strain evidence="2">cv. Niubang</strain>
    </source>
</reference>
<name>A0ACB9A018_ARCLA</name>
<accession>A0ACB9A018</accession>
<organism evidence="1 2">
    <name type="scientific">Arctium lappa</name>
    <name type="common">Greater burdock</name>
    <name type="synonym">Lappa major</name>
    <dbReference type="NCBI Taxonomy" id="4217"/>
    <lineage>
        <taxon>Eukaryota</taxon>
        <taxon>Viridiplantae</taxon>
        <taxon>Streptophyta</taxon>
        <taxon>Embryophyta</taxon>
        <taxon>Tracheophyta</taxon>
        <taxon>Spermatophyta</taxon>
        <taxon>Magnoliopsida</taxon>
        <taxon>eudicotyledons</taxon>
        <taxon>Gunneridae</taxon>
        <taxon>Pentapetalae</taxon>
        <taxon>asterids</taxon>
        <taxon>campanulids</taxon>
        <taxon>Asterales</taxon>
        <taxon>Asteraceae</taxon>
        <taxon>Carduoideae</taxon>
        <taxon>Cardueae</taxon>
        <taxon>Arctiinae</taxon>
        <taxon>Arctium</taxon>
    </lineage>
</organism>
<dbReference type="EMBL" id="CM042055">
    <property type="protein sequence ID" value="KAI3701740.1"/>
    <property type="molecule type" value="Genomic_DNA"/>
</dbReference>
<evidence type="ECO:0000313" key="1">
    <source>
        <dbReference type="EMBL" id="KAI3701740.1"/>
    </source>
</evidence>
<evidence type="ECO:0000313" key="2">
    <source>
        <dbReference type="Proteomes" id="UP001055879"/>
    </source>
</evidence>
<comment type="caution">
    <text evidence="1">The sequence shown here is derived from an EMBL/GenBank/DDBJ whole genome shotgun (WGS) entry which is preliminary data.</text>
</comment>
<protein>
    <submittedName>
        <fullName evidence="1">Uncharacterized protein</fullName>
    </submittedName>
</protein>
<sequence length="165" mass="18330">MNTATIQSSGSCLGVVDTSHVWFDRWGCCDRAVRKLLFGSSAAAVYVCCCSSVKVLLVFDLLACRRQKKGGSGGATSRCCKKGVWSSSRHVRLLSRTMDRGEVAVHQEQQRDSVEQQQTRRWARVWSKEDGTVSLRPVRIHEGLSSGLSRPHGDRHRGVRVDARS</sequence>
<reference evidence="1 2" key="2">
    <citation type="journal article" date="2022" name="Mol. Ecol. Resour.">
        <title>The genomes of chicory, endive, great burdock and yacon provide insights into Asteraceae paleo-polyploidization history and plant inulin production.</title>
        <authorList>
            <person name="Fan W."/>
            <person name="Wang S."/>
            <person name="Wang H."/>
            <person name="Wang A."/>
            <person name="Jiang F."/>
            <person name="Liu H."/>
            <person name="Zhao H."/>
            <person name="Xu D."/>
            <person name="Zhang Y."/>
        </authorList>
    </citation>
    <scope>NUCLEOTIDE SEQUENCE [LARGE SCALE GENOMIC DNA]</scope>
    <source>
        <strain evidence="2">cv. Niubang</strain>
    </source>
</reference>
<dbReference type="Proteomes" id="UP001055879">
    <property type="component" value="Linkage Group LG09"/>
</dbReference>